<sequence>MVTFLMGLFFVLGQGYEYYHLSSHGTTIPAAPTAACSTWPPASTDCT</sequence>
<protein>
    <submittedName>
        <fullName evidence="1">Putative cytochrome c oxidase subunit 3</fullName>
    </submittedName>
</protein>
<dbReference type="PATRIC" id="fig|1299334.3.peg.6844"/>
<dbReference type="EMBL" id="JAOB01000068">
    <property type="protein sequence ID" value="EUA23921.1"/>
    <property type="molecule type" value="Genomic_DNA"/>
</dbReference>
<dbReference type="SUPFAM" id="SSF81452">
    <property type="entry name" value="Cytochrome c oxidase subunit III-like"/>
    <property type="match status" value="1"/>
</dbReference>
<comment type="caution">
    <text evidence="1">The sequence shown here is derived from an EMBL/GenBank/DDBJ whole genome shotgun (WGS) entry which is preliminary data.</text>
</comment>
<organism evidence="1">
    <name type="scientific">Mycobacterium xenopi 4042</name>
    <dbReference type="NCBI Taxonomy" id="1299334"/>
    <lineage>
        <taxon>Bacteria</taxon>
        <taxon>Bacillati</taxon>
        <taxon>Actinomycetota</taxon>
        <taxon>Actinomycetes</taxon>
        <taxon>Mycobacteriales</taxon>
        <taxon>Mycobacteriaceae</taxon>
        <taxon>Mycobacterium</taxon>
    </lineage>
</organism>
<reference evidence="1" key="1">
    <citation type="submission" date="2014-01" db="EMBL/GenBank/DDBJ databases">
        <authorList>
            <person name="Brown-Elliot B."/>
            <person name="Wallace R."/>
            <person name="Lenaerts A."/>
            <person name="Ordway D."/>
            <person name="DeGroote M.A."/>
            <person name="Parker T."/>
            <person name="Sizemore C."/>
            <person name="Tallon L.J."/>
            <person name="Sadzewicz L.K."/>
            <person name="Sengamalay N."/>
            <person name="Fraser C.M."/>
            <person name="Hine E."/>
            <person name="Shefchek K.A."/>
            <person name="Das S.P."/>
            <person name="Tettelin H."/>
        </authorList>
    </citation>
    <scope>NUCLEOTIDE SEQUENCE [LARGE SCALE GENOMIC DNA]</scope>
    <source>
        <strain evidence="1">4042</strain>
    </source>
</reference>
<accession>X7ZY16</accession>
<gene>
    <name evidence="1" type="ORF">I553_3409</name>
</gene>
<dbReference type="AlphaFoldDB" id="X7ZY16"/>
<dbReference type="InterPro" id="IPR035973">
    <property type="entry name" value="Cyt_c_oxidase_su3-like_sf"/>
</dbReference>
<evidence type="ECO:0000313" key="1">
    <source>
        <dbReference type="EMBL" id="EUA23921.1"/>
    </source>
</evidence>
<dbReference type="GO" id="GO:0016020">
    <property type="term" value="C:membrane"/>
    <property type="evidence" value="ECO:0007669"/>
    <property type="project" value="InterPro"/>
</dbReference>
<name>X7ZY16_MYCXE</name>
<proteinExistence type="predicted"/>
<dbReference type="GO" id="GO:0009055">
    <property type="term" value="F:electron transfer activity"/>
    <property type="evidence" value="ECO:0007669"/>
    <property type="project" value="InterPro"/>
</dbReference>